<dbReference type="STRING" id="1344416.A0A139AKX4"/>
<accession>A0A139AKX4</accession>
<evidence type="ECO:0000313" key="4">
    <source>
        <dbReference type="Proteomes" id="UP000070544"/>
    </source>
</evidence>
<proteinExistence type="predicted"/>
<dbReference type="InterPro" id="IPR038781">
    <property type="entry name" value="C365.16-ike"/>
</dbReference>
<evidence type="ECO:0000313" key="3">
    <source>
        <dbReference type="EMBL" id="KXS17451.1"/>
    </source>
</evidence>
<feature type="transmembrane region" description="Helical" evidence="1">
    <location>
        <begin position="77"/>
        <end position="95"/>
    </location>
</feature>
<dbReference type="PANTHER" id="PTHR37845">
    <property type="entry name" value="SEQUENCE ORPHAN"/>
    <property type="match status" value="1"/>
</dbReference>
<keyword evidence="1" id="KW-0472">Membrane</keyword>
<protein>
    <recommendedName>
        <fullName evidence="5">Mitochondrial carrier</fullName>
    </recommendedName>
</protein>
<keyword evidence="1" id="KW-1133">Transmembrane helix</keyword>
<dbReference type="OrthoDB" id="275936at2759"/>
<keyword evidence="4" id="KW-1185">Reference proteome</keyword>
<dbReference type="Proteomes" id="UP000070544">
    <property type="component" value="Unassembled WGS sequence"/>
</dbReference>
<reference evidence="3 4" key="1">
    <citation type="journal article" date="2015" name="Genome Biol. Evol.">
        <title>Phylogenomic analyses indicate that early fungi evolved digesting cell walls of algal ancestors of land plants.</title>
        <authorList>
            <person name="Chang Y."/>
            <person name="Wang S."/>
            <person name="Sekimoto S."/>
            <person name="Aerts A.L."/>
            <person name="Choi C."/>
            <person name="Clum A."/>
            <person name="LaButti K.M."/>
            <person name="Lindquist E.A."/>
            <person name="Yee Ngan C."/>
            <person name="Ohm R.A."/>
            <person name="Salamov A.A."/>
            <person name="Grigoriev I.V."/>
            <person name="Spatafora J.W."/>
            <person name="Berbee M.L."/>
        </authorList>
    </citation>
    <scope>NUCLEOTIDE SEQUENCE [LARGE SCALE GENOMIC DNA]</scope>
    <source>
        <strain evidence="3 4">JEL478</strain>
    </source>
</reference>
<dbReference type="OMA" id="RRNWFIS"/>
<gene>
    <name evidence="3" type="ORF">M427DRAFT_97091</name>
</gene>
<keyword evidence="2" id="KW-0732">Signal</keyword>
<dbReference type="AlphaFoldDB" id="A0A139AKX4"/>
<evidence type="ECO:0000256" key="2">
    <source>
        <dbReference type="SAM" id="SignalP"/>
    </source>
</evidence>
<dbReference type="EMBL" id="KQ965747">
    <property type="protein sequence ID" value="KXS17451.1"/>
    <property type="molecule type" value="Genomic_DNA"/>
</dbReference>
<feature type="chain" id="PRO_5007296264" description="Mitochondrial carrier" evidence="2">
    <location>
        <begin position="28"/>
        <end position="287"/>
    </location>
</feature>
<sequence length="287" mass="31625">MSSSPDDSFSSLPLPLLLLSEASTALATAFCVAPFVTVIDRAIIQNAAGTSHLWPAIKTGAREILLRPWNGMLRNPVFLLMWMVYGGTYVTANTIEVLSRRAKRDFVYPKFLGTSVTNIVLSTVKDRAYTRNFGKVAPKALPVYTYGLFWTRDMMTMAAAFTLPAPIAHHLHAHLDIPLTTAQTASQLILPCSIQLLSTPIHLAALDMYNRPDATLRQRAVQIRREYAKSVLARMGRILPALGIGGVLNGWLRERARAGAMSGWQEWGRGRRWVGAAGVRVIAKAEL</sequence>
<dbReference type="GO" id="GO:0005739">
    <property type="term" value="C:mitochondrion"/>
    <property type="evidence" value="ECO:0007669"/>
    <property type="project" value="TreeGrafter"/>
</dbReference>
<keyword evidence="1" id="KW-0812">Transmembrane</keyword>
<organism evidence="3 4">
    <name type="scientific">Gonapodya prolifera (strain JEL478)</name>
    <name type="common">Monoblepharis prolifera</name>
    <dbReference type="NCBI Taxonomy" id="1344416"/>
    <lineage>
        <taxon>Eukaryota</taxon>
        <taxon>Fungi</taxon>
        <taxon>Fungi incertae sedis</taxon>
        <taxon>Chytridiomycota</taxon>
        <taxon>Chytridiomycota incertae sedis</taxon>
        <taxon>Monoblepharidomycetes</taxon>
        <taxon>Monoblepharidales</taxon>
        <taxon>Gonapodyaceae</taxon>
        <taxon>Gonapodya</taxon>
    </lineage>
</organism>
<evidence type="ECO:0008006" key="5">
    <source>
        <dbReference type="Google" id="ProtNLM"/>
    </source>
</evidence>
<feature type="signal peptide" evidence="2">
    <location>
        <begin position="1"/>
        <end position="27"/>
    </location>
</feature>
<dbReference type="PANTHER" id="PTHR37845:SF1">
    <property type="entry name" value="SEQUENCE ORPHAN"/>
    <property type="match status" value="1"/>
</dbReference>
<evidence type="ECO:0000256" key="1">
    <source>
        <dbReference type="SAM" id="Phobius"/>
    </source>
</evidence>
<name>A0A139AKX4_GONPJ</name>